<evidence type="ECO:0000313" key="5">
    <source>
        <dbReference type="EMBL" id="ESN92160.1"/>
    </source>
</evidence>
<evidence type="ECO:0008006" key="8">
    <source>
        <dbReference type="Google" id="ProtNLM"/>
    </source>
</evidence>
<evidence type="ECO:0000313" key="6">
    <source>
        <dbReference type="EnsemblMetazoa" id="HelroP194408"/>
    </source>
</evidence>
<evidence type="ECO:0000256" key="1">
    <source>
        <dbReference type="ARBA" id="ARBA00006538"/>
    </source>
</evidence>
<dbReference type="Pfam" id="PF04775">
    <property type="entry name" value="Bile_Hydr_Trans"/>
    <property type="match status" value="1"/>
</dbReference>
<dbReference type="EnsemblMetazoa" id="HelroT194408">
    <property type="protein sequence ID" value="HelroP194408"/>
    <property type="gene ID" value="HelroG194408"/>
</dbReference>
<evidence type="ECO:0000259" key="3">
    <source>
        <dbReference type="Pfam" id="PF04775"/>
    </source>
</evidence>
<dbReference type="Gene3D" id="2.60.40.2240">
    <property type="entry name" value="Acyl-CoA thioester hydrolase/BAAT N-terminal domain"/>
    <property type="match status" value="1"/>
</dbReference>
<name>T1FW09_HELRO</name>
<proteinExistence type="inferred from homology"/>
<dbReference type="SUPFAM" id="SSF53474">
    <property type="entry name" value="alpha/beta-Hydrolases"/>
    <property type="match status" value="1"/>
</dbReference>
<dbReference type="HOGENOM" id="CLU_029849_4_0_1"/>
<reference evidence="7" key="1">
    <citation type="submission" date="2012-12" db="EMBL/GenBank/DDBJ databases">
        <authorList>
            <person name="Hellsten U."/>
            <person name="Grimwood J."/>
            <person name="Chapman J.A."/>
            <person name="Shapiro H."/>
            <person name="Aerts A."/>
            <person name="Otillar R.P."/>
            <person name="Terry A.Y."/>
            <person name="Boore J.L."/>
            <person name="Simakov O."/>
            <person name="Marletaz F."/>
            <person name="Cho S.-J."/>
            <person name="Edsinger-Gonzales E."/>
            <person name="Havlak P."/>
            <person name="Kuo D.-H."/>
            <person name="Larsson T."/>
            <person name="Lv J."/>
            <person name="Arendt D."/>
            <person name="Savage R."/>
            <person name="Osoegawa K."/>
            <person name="de Jong P."/>
            <person name="Lindberg D.R."/>
            <person name="Seaver E.C."/>
            <person name="Weisblat D.A."/>
            <person name="Putnam N.H."/>
            <person name="Grigoriev I.V."/>
            <person name="Rokhsar D.S."/>
        </authorList>
    </citation>
    <scope>NUCLEOTIDE SEQUENCE</scope>
</reference>
<dbReference type="OMA" id="GICEIPL"/>
<dbReference type="InterPro" id="IPR006862">
    <property type="entry name" value="Thio_Ohase/aa_AcTrfase"/>
</dbReference>
<feature type="active site" description="Charge relay system" evidence="2">
    <location>
        <position position="402"/>
    </location>
</feature>
<dbReference type="EMBL" id="KB097667">
    <property type="protein sequence ID" value="ESN92160.1"/>
    <property type="molecule type" value="Genomic_DNA"/>
</dbReference>
<dbReference type="EMBL" id="AMQM01007806">
    <property type="status" value="NOT_ANNOTATED_CDS"/>
    <property type="molecule type" value="Genomic_DNA"/>
</dbReference>
<reference evidence="5 7" key="2">
    <citation type="journal article" date="2013" name="Nature">
        <title>Insights into bilaterian evolution from three spiralian genomes.</title>
        <authorList>
            <person name="Simakov O."/>
            <person name="Marletaz F."/>
            <person name="Cho S.J."/>
            <person name="Edsinger-Gonzales E."/>
            <person name="Havlak P."/>
            <person name="Hellsten U."/>
            <person name="Kuo D.H."/>
            <person name="Larsson T."/>
            <person name="Lv J."/>
            <person name="Arendt D."/>
            <person name="Savage R."/>
            <person name="Osoegawa K."/>
            <person name="de Jong P."/>
            <person name="Grimwood J."/>
            <person name="Chapman J.A."/>
            <person name="Shapiro H."/>
            <person name="Aerts A."/>
            <person name="Otillar R.P."/>
            <person name="Terry A.Y."/>
            <person name="Boore J.L."/>
            <person name="Grigoriev I.V."/>
            <person name="Lindberg D.R."/>
            <person name="Seaver E.C."/>
            <person name="Weisblat D.A."/>
            <person name="Putnam N.H."/>
            <person name="Rokhsar D.S."/>
        </authorList>
    </citation>
    <scope>NUCLEOTIDE SEQUENCE</scope>
</reference>
<accession>T1FW09</accession>
<dbReference type="FunFam" id="2.60.40.2240:FF:000003">
    <property type="entry name" value="Protein CBG04103"/>
    <property type="match status" value="1"/>
</dbReference>
<sequence>MSNDKPVSLNVCPVSTLMDEVCEITCRNLEPHKSTSLLAIIHNDEDATSFYSLGTFVSDLRGEIDVNRSFSYSGTYTGTESMGLFWSAIPAPDQKGGSRLIKRVVDVSLDWNLFLIDGCADEEDVMVVVNHVKRCRARQKKEKVTSGNERASTNDGPNSEHLLINDVTLPDNKRVLARAISKRYYCYPSDVTQTAIRDGRVRGIVFSLKNKEHESKSKAFGERKGIIEVYGGGSFKLYKAALLAQRGFVVFALAYCDYEDLPRREINTTVDYFIEAVEYMLSNRFPIRFDVKCGIGLIGLCKGATLLLELAAVNPQNAIRCVVAVNAPCFNSIGSFTRAGSTENIAHVWNMKDPLLQKTNIGVISDGLLEWFLRKDPSEQERIGIPVERIDAEILFVFGVDDVSIGVRNMEYMVERMRKRGKDNYKCLVYPGAGHIIDPPIFPLCHASYWPMFGDVFVWGGLPKLHHDAQVDSWKRIIEFFKIHLC</sequence>
<gene>
    <name evidence="6" type="primary">20213005</name>
    <name evidence="5" type="ORF">HELRODRAFT_194408</name>
</gene>
<dbReference type="InParanoid" id="T1FW09"/>
<dbReference type="GO" id="GO:0006631">
    <property type="term" value="P:fatty acid metabolic process"/>
    <property type="evidence" value="ECO:0000318"/>
    <property type="project" value="GO_Central"/>
</dbReference>
<evidence type="ECO:0000313" key="7">
    <source>
        <dbReference type="Proteomes" id="UP000015101"/>
    </source>
</evidence>
<dbReference type="PIRSF" id="PIRSF016521">
    <property type="entry name" value="Acyl-CoA_hydro"/>
    <property type="match status" value="1"/>
</dbReference>
<dbReference type="Gene3D" id="3.40.50.1820">
    <property type="entry name" value="alpha/beta hydrolase"/>
    <property type="match status" value="1"/>
</dbReference>
<keyword evidence="7" id="KW-1185">Reference proteome</keyword>
<organism evidence="6 7">
    <name type="scientific">Helobdella robusta</name>
    <name type="common">Californian leech</name>
    <dbReference type="NCBI Taxonomy" id="6412"/>
    <lineage>
        <taxon>Eukaryota</taxon>
        <taxon>Metazoa</taxon>
        <taxon>Spiralia</taxon>
        <taxon>Lophotrochozoa</taxon>
        <taxon>Annelida</taxon>
        <taxon>Clitellata</taxon>
        <taxon>Hirudinea</taxon>
        <taxon>Rhynchobdellida</taxon>
        <taxon>Glossiphoniidae</taxon>
        <taxon>Helobdella</taxon>
    </lineage>
</organism>
<dbReference type="OrthoDB" id="6347013at2759"/>
<feature type="active site" description="Charge relay system" evidence="2">
    <location>
        <position position="301"/>
    </location>
</feature>
<dbReference type="GO" id="GO:0006637">
    <property type="term" value="P:acyl-CoA metabolic process"/>
    <property type="evidence" value="ECO:0000318"/>
    <property type="project" value="GO_Central"/>
</dbReference>
<dbReference type="CTD" id="20213005"/>
<dbReference type="eggNOG" id="ENOG502QQ8Z">
    <property type="taxonomic scope" value="Eukaryota"/>
</dbReference>
<evidence type="ECO:0000259" key="4">
    <source>
        <dbReference type="Pfam" id="PF08840"/>
    </source>
</evidence>
<dbReference type="AlphaFoldDB" id="T1FW09"/>
<feature type="domain" description="BAAT/Acyl-CoA thioester hydrolase C-terminal" evidence="4">
    <location>
        <begin position="270"/>
        <end position="485"/>
    </location>
</feature>
<dbReference type="KEGG" id="hro:HELRODRAFT_194408"/>
<dbReference type="Proteomes" id="UP000015101">
    <property type="component" value="Unassembled WGS sequence"/>
</dbReference>
<dbReference type="GO" id="GO:0047617">
    <property type="term" value="F:fatty acyl-CoA hydrolase activity"/>
    <property type="evidence" value="ECO:0000318"/>
    <property type="project" value="GO_Central"/>
</dbReference>
<protein>
    <recommendedName>
        <fullName evidence="8">BAAT/Acyl-CoA thioester hydrolase C-terminal domain-containing protein</fullName>
    </recommendedName>
</protein>
<evidence type="ECO:0000256" key="2">
    <source>
        <dbReference type="PIRSR" id="PIRSR016521-1"/>
    </source>
</evidence>
<dbReference type="GeneID" id="20213005"/>
<reference evidence="6" key="3">
    <citation type="submission" date="2015-06" db="UniProtKB">
        <authorList>
            <consortium name="EnsemblMetazoa"/>
        </authorList>
    </citation>
    <scope>IDENTIFICATION</scope>
</reference>
<dbReference type="Pfam" id="PF08840">
    <property type="entry name" value="BAAT_C"/>
    <property type="match status" value="1"/>
</dbReference>
<dbReference type="RefSeq" id="XP_009029807.1">
    <property type="nucleotide sequence ID" value="XM_009031559.1"/>
</dbReference>
<dbReference type="InterPro" id="IPR014940">
    <property type="entry name" value="BAAT_C"/>
</dbReference>
<comment type="similarity">
    <text evidence="1">Belongs to the C/M/P thioester hydrolase family.</text>
</comment>
<dbReference type="STRING" id="6412.T1FW09"/>
<dbReference type="PANTHER" id="PTHR10824:SF4">
    <property type="entry name" value="ACYL-COENZYME A THIOESTERASE 1-LIKE"/>
    <property type="match status" value="1"/>
</dbReference>
<dbReference type="InterPro" id="IPR042490">
    <property type="entry name" value="Thio_Ohase/BAAT_N"/>
</dbReference>
<dbReference type="InterPro" id="IPR016662">
    <property type="entry name" value="Acyl-CoA_thioEstase_long-chain"/>
</dbReference>
<feature type="domain" description="Acyl-CoA thioester hydrolase/bile acid-CoA amino acid N-acetyltransferase" evidence="3">
    <location>
        <begin position="19"/>
        <end position="135"/>
    </location>
</feature>
<feature type="active site" description="Charge relay system" evidence="2">
    <location>
        <position position="435"/>
    </location>
</feature>
<dbReference type="PANTHER" id="PTHR10824">
    <property type="entry name" value="ACYL-COENZYME A THIOESTERASE-RELATED"/>
    <property type="match status" value="1"/>
</dbReference>
<dbReference type="InterPro" id="IPR029058">
    <property type="entry name" value="AB_hydrolase_fold"/>
</dbReference>